<accession>A0A1V6SJF9</accession>
<reference evidence="3" key="1">
    <citation type="journal article" date="2017" name="Nat. Microbiol.">
        <title>Global analysis of biosynthetic gene clusters reveals vast potential of secondary metabolite production in Penicillium species.</title>
        <authorList>
            <person name="Nielsen J.C."/>
            <person name="Grijseels S."/>
            <person name="Prigent S."/>
            <person name="Ji B."/>
            <person name="Dainat J."/>
            <person name="Nielsen K.F."/>
            <person name="Frisvad J.C."/>
            <person name="Workman M."/>
            <person name="Nielsen J."/>
        </authorList>
    </citation>
    <scope>NUCLEOTIDE SEQUENCE [LARGE SCALE GENOMIC DNA]</scope>
    <source>
        <strain evidence="3">IBT 14082</strain>
    </source>
</reference>
<organism evidence="2 3">
    <name type="scientific">Penicillium flavigenum</name>
    <dbReference type="NCBI Taxonomy" id="254877"/>
    <lineage>
        <taxon>Eukaryota</taxon>
        <taxon>Fungi</taxon>
        <taxon>Dikarya</taxon>
        <taxon>Ascomycota</taxon>
        <taxon>Pezizomycotina</taxon>
        <taxon>Eurotiomycetes</taxon>
        <taxon>Eurotiomycetidae</taxon>
        <taxon>Eurotiales</taxon>
        <taxon>Aspergillaceae</taxon>
        <taxon>Penicillium</taxon>
    </lineage>
</organism>
<proteinExistence type="predicted"/>
<gene>
    <name evidence="2" type="ORF">PENFLA_c040G10459</name>
</gene>
<evidence type="ECO:0000256" key="1">
    <source>
        <dbReference type="SAM" id="MobiDB-lite"/>
    </source>
</evidence>
<dbReference type="AlphaFoldDB" id="A0A1V6SJF9"/>
<evidence type="ECO:0000313" key="3">
    <source>
        <dbReference type="Proteomes" id="UP000191342"/>
    </source>
</evidence>
<feature type="region of interest" description="Disordered" evidence="1">
    <location>
        <begin position="76"/>
        <end position="161"/>
    </location>
</feature>
<dbReference type="Proteomes" id="UP000191342">
    <property type="component" value="Unassembled WGS sequence"/>
</dbReference>
<protein>
    <submittedName>
        <fullName evidence="2">Uncharacterized protein</fullName>
    </submittedName>
</protein>
<comment type="caution">
    <text evidence="2">The sequence shown here is derived from an EMBL/GenBank/DDBJ whole genome shotgun (WGS) entry which is preliminary data.</text>
</comment>
<evidence type="ECO:0000313" key="2">
    <source>
        <dbReference type="EMBL" id="OQE14155.1"/>
    </source>
</evidence>
<dbReference type="EMBL" id="MLQL01000040">
    <property type="protein sequence ID" value="OQE14155.1"/>
    <property type="molecule type" value="Genomic_DNA"/>
</dbReference>
<keyword evidence="3" id="KW-1185">Reference proteome</keyword>
<feature type="compositionally biased region" description="Polar residues" evidence="1">
    <location>
        <begin position="105"/>
        <end position="115"/>
    </location>
</feature>
<feature type="region of interest" description="Disordered" evidence="1">
    <location>
        <begin position="1"/>
        <end position="61"/>
    </location>
</feature>
<sequence>MPLNSRALACPLVPTPASGALPATVLRPRPRGPAGELSKRQKKRMKMKRMERKQADRDAAAIKANPEAAIAKLTAEAKPLGSLEQEEEEGIAPTPDPFMLLPETSMESDSESVTLPISFRSKGKGVARRSASASGSHPHGRTDDHTDRGSNQDSEEVSKEGSSYIPFFIHQANAKSRAAFWLID</sequence>
<name>A0A1V6SJF9_9EURO</name>
<feature type="compositionally biased region" description="Basic and acidic residues" evidence="1">
    <location>
        <begin position="140"/>
        <end position="150"/>
    </location>
</feature>
<feature type="compositionally biased region" description="Basic residues" evidence="1">
    <location>
        <begin position="40"/>
        <end position="51"/>
    </location>
</feature>